<reference evidence="1 2" key="1">
    <citation type="submission" date="2014-08" db="EMBL/GenBank/DDBJ databases">
        <title>Porphyromonas cangingivalis strain:COT-109_OH1386 Genome sequencing.</title>
        <authorList>
            <person name="Wallis C."/>
            <person name="Deusch O."/>
            <person name="O'Flynn C."/>
            <person name="Davis I."/>
            <person name="Jospin G."/>
            <person name="Darling A.E."/>
            <person name="Coil D.A."/>
            <person name="Alexiev A."/>
            <person name="Horsfall A."/>
            <person name="Kirkwood N."/>
            <person name="Harris S."/>
            <person name="Eisen J.A."/>
        </authorList>
    </citation>
    <scope>NUCLEOTIDE SEQUENCE [LARGE SCALE GENOMIC DNA]</scope>
    <source>
        <strain evidence="2">COT-109 OH1386</strain>
    </source>
</reference>
<dbReference type="PROSITE" id="PS51257">
    <property type="entry name" value="PROKAR_LIPOPROTEIN"/>
    <property type="match status" value="1"/>
</dbReference>
<dbReference type="EMBL" id="JQJD01000043">
    <property type="protein sequence ID" value="KGN80219.1"/>
    <property type="molecule type" value="Genomic_DNA"/>
</dbReference>
<comment type="caution">
    <text evidence="1">The sequence shown here is derived from an EMBL/GenBank/DDBJ whole genome shotgun (WGS) entry which is preliminary data.</text>
</comment>
<dbReference type="Proteomes" id="UP000030125">
    <property type="component" value="Unassembled WGS sequence"/>
</dbReference>
<dbReference type="AlphaFoldDB" id="A0A0A2EV73"/>
<organism evidence="1 2">
    <name type="scientific">Porphyromonas cangingivalis</name>
    <dbReference type="NCBI Taxonomy" id="36874"/>
    <lineage>
        <taxon>Bacteria</taxon>
        <taxon>Pseudomonadati</taxon>
        <taxon>Bacteroidota</taxon>
        <taxon>Bacteroidia</taxon>
        <taxon>Bacteroidales</taxon>
        <taxon>Porphyromonadaceae</taxon>
        <taxon>Porphyromonas</taxon>
    </lineage>
</organism>
<dbReference type="RefSeq" id="WP_036851711.1">
    <property type="nucleotide sequence ID" value="NZ_JQJD01000043.1"/>
</dbReference>
<proteinExistence type="predicted"/>
<protein>
    <recommendedName>
        <fullName evidence="3">Lipoprotein</fullName>
    </recommendedName>
</protein>
<evidence type="ECO:0000313" key="1">
    <source>
        <dbReference type="EMBL" id="KGN80219.1"/>
    </source>
</evidence>
<gene>
    <name evidence="1" type="ORF">HQ35_05845</name>
</gene>
<dbReference type="STRING" id="36874.HQ34_00555"/>
<sequence>MFRIFKKSLYIVPLLIAAVCLPLFVGCNTGIDDLHTNRGPGIYEQVYDITVSRPSVITFTFETTRHEFVVINDERTHVSQKVVFDAMGSNRYRIASQRSETGLKVTVEVAPKHTGYALIETFAQGFLNGNKIHEHRDRANIDIHDPDYARVTVMGLGDFAP</sequence>
<evidence type="ECO:0000313" key="2">
    <source>
        <dbReference type="Proteomes" id="UP000030125"/>
    </source>
</evidence>
<keyword evidence="2" id="KW-1185">Reference proteome</keyword>
<accession>A0A0A2EV73</accession>
<evidence type="ECO:0008006" key="3">
    <source>
        <dbReference type="Google" id="ProtNLM"/>
    </source>
</evidence>
<name>A0A0A2EV73_PORCN</name>